<keyword evidence="4" id="KW-0808">Transferase</keyword>
<evidence type="ECO:0000256" key="1">
    <source>
        <dbReference type="ARBA" id="ARBA00000885"/>
    </source>
</evidence>
<dbReference type="EC" id="2.3.2.26" evidence="3"/>
<dbReference type="PANTHER" id="PTHR11254:SF440">
    <property type="entry name" value="E3 UBIQUITIN-PROTEIN LIGASE NEDD-4"/>
    <property type="match status" value="1"/>
</dbReference>
<dbReference type="Gene3D" id="3.30.2160.10">
    <property type="entry name" value="Hect, E3 ligase catalytic domain"/>
    <property type="match status" value="1"/>
</dbReference>
<proteinExistence type="predicted"/>
<keyword evidence="9" id="KW-1185">Reference proteome</keyword>
<evidence type="ECO:0000256" key="3">
    <source>
        <dbReference type="ARBA" id="ARBA00012485"/>
    </source>
</evidence>
<accession>A0A9N8HQS1</accession>
<dbReference type="PANTHER" id="PTHR11254">
    <property type="entry name" value="HECT DOMAIN UBIQUITIN-PROTEIN LIGASE"/>
    <property type="match status" value="1"/>
</dbReference>
<evidence type="ECO:0000313" key="8">
    <source>
        <dbReference type="EMBL" id="CAB9523958.1"/>
    </source>
</evidence>
<gene>
    <name evidence="8" type="ORF">SEMRO_1476_G275930.1</name>
</gene>
<dbReference type="Pfam" id="PF00632">
    <property type="entry name" value="HECT"/>
    <property type="match status" value="1"/>
</dbReference>
<feature type="domain" description="HECT" evidence="7">
    <location>
        <begin position="336"/>
        <end position="682"/>
    </location>
</feature>
<comment type="caution">
    <text evidence="8">The sequence shown here is derived from an EMBL/GenBank/DDBJ whole genome shotgun (WGS) entry which is preliminary data.</text>
</comment>
<evidence type="ECO:0000313" key="9">
    <source>
        <dbReference type="Proteomes" id="UP001153069"/>
    </source>
</evidence>
<evidence type="ECO:0000259" key="7">
    <source>
        <dbReference type="PROSITE" id="PS50237"/>
    </source>
</evidence>
<dbReference type="CDD" id="cd00078">
    <property type="entry name" value="HECTc"/>
    <property type="match status" value="1"/>
</dbReference>
<dbReference type="SMART" id="SM00119">
    <property type="entry name" value="HECTc"/>
    <property type="match status" value="1"/>
</dbReference>
<dbReference type="PROSITE" id="PS50237">
    <property type="entry name" value="HECT"/>
    <property type="match status" value="1"/>
</dbReference>
<evidence type="ECO:0000256" key="5">
    <source>
        <dbReference type="ARBA" id="ARBA00022786"/>
    </source>
</evidence>
<reference evidence="8" key="1">
    <citation type="submission" date="2020-06" db="EMBL/GenBank/DDBJ databases">
        <authorList>
            <consortium name="Plant Systems Biology data submission"/>
        </authorList>
    </citation>
    <scope>NUCLEOTIDE SEQUENCE</scope>
    <source>
        <strain evidence="8">D6</strain>
    </source>
</reference>
<evidence type="ECO:0000256" key="4">
    <source>
        <dbReference type="ARBA" id="ARBA00022679"/>
    </source>
</evidence>
<organism evidence="8 9">
    <name type="scientific">Seminavis robusta</name>
    <dbReference type="NCBI Taxonomy" id="568900"/>
    <lineage>
        <taxon>Eukaryota</taxon>
        <taxon>Sar</taxon>
        <taxon>Stramenopiles</taxon>
        <taxon>Ochrophyta</taxon>
        <taxon>Bacillariophyta</taxon>
        <taxon>Bacillariophyceae</taxon>
        <taxon>Bacillariophycidae</taxon>
        <taxon>Naviculales</taxon>
        <taxon>Naviculaceae</taxon>
        <taxon>Seminavis</taxon>
    </lineage>
</organism>
<dbReference type="GO" id="GO:0005737">
    <property type="term" value="C:cytoplasm"/>
    <property type="evidence" value="ECO:0007669"/>
    <property type="project" value="TreeGrafter"/>
</dbReference>
<dbReference type="Gene3D" id="3.30.2410.10">
    <property type="entry name" value="Hect, E3 ligase catalytic domain"/>
    <property type="match status" value="1"/>
</dbReference>
<evidence type="ECO:0000256" key="2">
    <source>
        <dbReference type="ARBA" id="ARBA00004906"/>
    </source>
</evidence>
<dbReference type="GO" id="GO:0006511">
    <property type="term" value="P:ubiquitin-dependent protein catabolic process"/>
    <property type="evidence" value="ECO:0007669"/>
    <property type="project" value="TreeGrafter"/>
</dbReference>
<keyword evidence="5 6" id="KW-0833">Ubl conjugation pathway</keyword>
<dbReference type="InterPro" id="IPR035983">
    <property type="entry name" value="Hect_E3_ubiquitin_ligase"/>
</dbReference>
<sequence length="682" mass="75528">MEGIRHAWRVLTFSDVPSSRNDAARNRGGRSSWVSRRHRVPLHRACSQPSSAARRSFRPGAYQVTKSQAPSREHRVAIPEGTAPGSTFTATVGTHTVQAQCPSNTTAGNFVRVMVPGEPITRQTFLKVAPLTTTTTRNNTAPTHDRPPKIKVSIPTHVQPGMTFQANSRGERYSIVCPNKIPRNRRVKVVPLLQEHHGHHMEATNSVSCYTADQVYSGQFAFVRRIVIQHGRDKRLPTGSLSLVPVTATASAPTVTLLNSQGHPWLQRPEDKAEPNGLHDIKNKPLQEKMQWFQSVVGVSCSKVEDPTTTNSRHVKLVIRRDHLVEDSIRAVMSLGTEQLQQPWKIQFVHEPGVDSGGVSREWFQITSKAILSPESGLWVSSPNNQSCLVVNPNSASDCNDHLVQFRFVGRLLGRALLDQHMVMGHLAPYLYKHILGQPLTMQDLAEHDQAYVAALGKLRELLDADDELSQTLCLDFTVTERVAGVSTVVELIPRGADKYVTSNNLGEYYKHILHYRLLEQAKPQIRELVLGFLDVVPQEPLAIFHAKELELTLCGLPRIEVGDWKANTRYSGALAANGPDDKLVQWFWEIVDNFDNEGRARLLQFATGSSGVSTSGFAALKGADGAFKSFAIHGTGAPTNALPRAQTCFNRIDLPSYKTKEDMLSKIELAMELSLVGFGMD</sequence>
<dbReference type="SUPFAM" id="SSF56204">
    <property type="entry name" value="Hect, E3 ligase catalytic domain"/>
    <property type="match status" value="1"/>
</dbReference>
<name>A0A9N8HQS1_9STRA</name>
<dbReference type="Gene3D" id="3.90.1750.10">
    <property type="entry name" value="Hect, E3 ligase catalytic domains"/>
    <property type="match status" value="1"/>
</dbReference>
<dbReference type="GO" id="GO:0061630">
    <property type="term" value="F:ubiquitin protein ligase activity"/>
    <property type="evidence" value="ECO:0007669"/>
    <property type="project" value="UniProtKB-EC"/>
</dbReference>
<dbReference type="EMBL" id="CAICTM010001474">
    <property type="protein sequence ID" value="CAB9523958.1"/>
    <property type="molecule type" value="Genomic_DNA"/>
</dbReference>
<dbReference type="AlphaFoldDB" id="A0A9N8HQS1"/>
<dbReference type="InterPro" id="IPR050409">
    <property type="entry name" value="E3_ubiq-protein_ligase"/>
</dbReference>
<comment type="catalytic activity">
    <reaction evidence="1">
        <text>S-ubiquitinyl-[E2 ubiquitin-conjugating enzyme]-L-cysteine + [acceptor protein]-L-lysine = [E2 ubiquitin-conjugating enzyme]-L-cysteine + N(6)-ubiquitinyl-[acceptor protein]-L-lysine.</text>
        <dbReference type="EC" id="2.3.2.26"/>
    </reaction>
</comment>
<dbReference type="FunFam" id="3.30.2410.10:FF:000009">
    <property type="entry name" value="Probable E3 ubiquitin-protein ligase HECTD2"/>
    <property type="match status" value="1"/>
</dbReference>
<dbReference type="InterPro" id="IPR000569">
    <property type="entry name" value="HECT_dom"/>
</dbReference>
<dbReference type="OrthoDB" id="8068875at2759"/>
<comment type="pathway">
    <text evidence="2">Protein modification; protein ubiquitination.</text>
</comment>
<feature type="active site" description="Glycyl thioester intermediate" evidence="6">
    <location>
        <position position="649"/>
    </location>
</feature>
<evidence type="ECO:0000256" key="6">
    <source>
        <dbReference type="PROSITE-ProRule" id="PRU00104"/>
    </source>
</evidence>
<dbReference type="Proteomes" id="UP001153069">
    <property type="component" value="Unassembled WGS sequence"/>
</dbReference>
<dbReference type="GO" id="GO:0016567">
    <property type="term" value="P:protein ubiquitination"/>
    <property type="evidence" value="ECO:0007669"/>
    <property type="project" value="TreeGrafter"/>
</dbReference>
<protein>
    <recommendedName>
        <fullName evidence="3">HECT-type E3 ubiquitin transferase</fullName>
        <ecNumber evidence="3">2.3.2.26</ecNumber>
    </recommendedName>
</protein>